<sequence length="291" mass="34486">FTSRGLNSGLSDEELVEKRFREFMIMQGELNKGMDFFIQHPSVGHWNKKGYFNLLDGHHRAAFLYNSGLRKIPVRIPKGDYESWLNTEVAGKVHGIIKKQERFEFYQPVLNPYFMNLHPYREDYAKSRMHHILEYFGNTRFANRTVLDVGACLGYFGQMFARMGAQVTMIEHDPVHFELLNELNKLLYVDCKTVMQPFENYVTGQSFDIAIMMTVFYHYLKDEKVKTKFLENINRYVEGVLIWESGDRADYEKEQIMKYTKFKTFEHLCYTYATGKFRELGIFFVNEDKSF</sequence>
<dbReference type="Pfam" id="PF13649">
    <property type="entry name" value="Methyltransf_25"/>
    <property type="match status" value="1"/>
</dbReference>
<name>A0A0B2JXV5_9FIRM</name>
<dbReference type="AlphaFoldDB" id="A0A0B2JXV5"/>
<organism evidence="2 3">
    <name type="scientific">Anaerovibrio lipolyticus</name>
    <dbReference type="NCBI Taxonomy" id="82374"/>
    <lineage>
        <taxon>Bacteria</taxon>
        <taxon>Bacillati</taxon>
        <taxon>Bacillota</taxon>
        <taxon>Negativicutes</taxon>
        <taxon>Selenomonadales</taxon>
        <taxon>Selenomonadaceae</taxon>
        <taxon>Anaerovibrio</taxon>
    </lineage>
</organism>
<dbReference type="InterPro" id="IPR029063">
    <property type="entry name" value="SAM-dependent_MTases_sf"/>
</dbReference>
<dbReference type="Proteomes" id="UP000030993">
    <property type="component" value="Unassembled WGS sequence"/>
</dbReference>
<protein>
    <recommendedName>
        <fullName evidence="1">Methyltransferase domain-containing protein</fullName>
    </recommendedName>
</protein>
<evidence type="ECO:0000313" key="2">
    <source>
        <dbReference type="EMBL" id="KHM52429.1"/>
    </source>
</evidence>
<gene>
    <name evidence="2" type="ORF">NZ47_04980</name>
</gene>
<evidence type="ECO:0000313" key="3">
    <source>
        <dbReference type="Proteomes" id="UP000030993"/>
    </source>
</evidence>
<reference evidence="2 3" key="1">
    <citation type="journal article" date="2013" name="PLoS ONE">
        <title>Identification and characterization of three novel lipases belonging to families II and V from Anaerovibrio lipolyticus 5ST.</title>
        <authorList>
            <person name="Prive F."/>
            <person name="Kaderbhai N.N."/>
            <person name="Girdwood S."/>
            <person name="Worgan H.J."/>
            <person name="Pinloche E."/>
            <person name="Scollan N.D."/>
            <person name="Huws S.A."/>
            <person name="Newbold C.J."/>
        </authorList>
    </citation>
    <scope>NUCLEOTIDE SEQUENCE [LARGE SCALE GENOMIC DNA]</scope>
    <source>
        <strain evidence="2 3">5S</strain>
    </source>
</reference>
<keyword evidence="3" id="KW-1185">Reference proteome</keyword>
<accession>A0A0B2JXV5</accession>
<dbReference type="EMBL" id="JSCE01000095">
    <property type="protein sequence ID" value="KHM52429.1"/>
    <property type="molecule type" value="Genomic_DNA"/>
</dbReference>
<dbReference type="SUPFAM" id="SSF110849">
    <property type="entry name" value="ParB/Sulfiredoxin"/>
    <property type="match status" value="1"/>
</dbReference>
<evidence type="ECO:0000259" key="1">
    <source>
        <dbReference type="Pfam" id="PF13649"/>
    </source>
</evidence>
<feature type="domain" description="Methyltransferase" evidence="1">
    <location>
        <begin position="146"/>
        <end position="236"/>
    </location>
</feature>
<proteinExistence type="predicted"/>
<dbReference type="RefSeq" id="WP_039207100.1">
    <property type="nucleotide sequence ID" value="NZ_JSCE01000095.1"/>
</dbReference>
<dbReference type="InterPro" id="IPR041698">
    <property type="entry name" value="Methyltransf_25"/>
</dbReference>
<feature type="non-terminal residue" evidence="2">
    <location>
        <position position="1"/>
    </location>
</feature>
<dbReference type="InterPro" id="IPR036086">
    <property type="entry name" value="ParB/Sulfiredoxin_sf"/>
</dbReference>
<dbReference type="SUPFAM" id="SSF53335">
    <property type="entry name" value="S-adenosyl-L-methionine-dependent methyltransferases"/>
    <property type="match status" value="1"/>
</dbReference>
<dbReference type="Gene3D" id="3.40.50.150">
    <property type="entry name" value="Vaccinia Virus protein VP39"/>
    <property type="match status" value="1"/>
</dbReference>
<comment type="caution">
    <text evidence="2">The sequence shown here is derived from an EMBL/GenBank/DDBJ whole genome shotgun (WGS) entry which is preliminary data.</text>
</comment>
<dbReference type="STRING" id="82374.NZ47_04980"/>